<evidence type="ECO:0000256" key="1">
    <source>
        <dbReference type="ARBA" id="ARBA00022490"/>
    </source>
</evidence>
<dbReference type="OrthoDB" id="2990788at2"/>
<dbReference type="STRING" id="1629.IV50_GL000054"/>
<sequence>MSFEPTKRRALIVYLKNMRQARQLRRFGIVNYISNKMKFASVYVDEGDVETKKKLIERLGFVDHVELSHWPEIDTTVGGQQSMDEIDFAVDSDDVFDDVAQEEEL</sequence>
<dbReference type="Pfam" id="PF09902">
    <property type="entry name" value="DUF2129"/>
    <property type="match status" value="1"/>
</dbReference>
<dbReference type="EMBL" id="UHIV01000008">
    <property type="protein sequence ID" value="SUP61558.1"/>
    <property type="molecule type" value="Genomic_DNA"/>
</dbReference>
<proteinExistence type="predicted"/>
<dbReference type="AlphaFoldDB" id="A0A0R2H2F8"/>
<keyword evidence="4" id="KW-1185">Reference proteome</keyword>
<evidence type="ECO:0000313" key="3">
    <source>
        <dbReference type="EMBL" id="SUP61558.1"/>
    </source>
</evidence>
<organism evidence="2 4">
    <name type="scientific">Weissella viridescens</name>
    <name type="common">Lactobacillus viridescens</name>
    <dbReference type="NCBI Taxonomy" id="1629"/>
    <lineage>
        <taxon>Bacteria</taxon>
        <taxon>Bacillati</taxon>
        <taxon>Bacillota</taxon>
        <taxon>Bacilli</taxon>
        <taxon>Lactobacillales</taxon>
        <taxon>Lactobacillaceae</taxon>
        <taxon>Weissella</taxon>
    </lineage>
</organism>
<evidence type="ECO:0000313" key="5">
    <source>
        <dbReference type="Proteomes" id="UP000254621"/>
    </source>
</evidence>
<reference evidence="2 4" key="1">
    <citation type="journal article" date="2015" name="Genome Announc.">
        <title>Expanding the biotechnology potential of lactobacilli through comparative genomics of 213 strains and associated genera.</title>
        <authorList>
            <person name="Sun Z."/>
            <person name="Harris H.M."/>
            <person name="McCann A."/>
            <person name="Guo C."/>
            <person name="Argimon S."/>
            <person name="Zhang W."/>
            <person name="Yang X."/>
            <person name="Jeffery I.B."/>
            <person name="Cooney J.C."/>
            <person name="Kagawa T.F."/>
            <person name="Liu W."/>
            <person name="Song Y."/>
            <person name="Salvetti E."/>
            <person name="Wrobel A."/>
            <person name="Rasinkangas P."/>
            <person name="Parkhill J."/>
            <person name="Rea M.C."/>
            <person name="O'Sullivan O."/>
            <person name="Ritari J."/>
            <person name="Douillard F.P."/>
            <person name="Paul Ross R."/>
            <person name="Yang R."/>
            <person name="Briner A.E."/>
            <person name="Felis G.E."/>
            <person name="de Vos W.M."/>
            <person name="Barrangou R."/>
            <person name="Klaenhammer T.R."/>
            <person name="Caufield P.W."/>
            <person name="Cui Y."/>
            <person name="Zhang H."/>
            <person name="O'Toole P.W."/>
        </authorList>
    </citation>
    <scope>NUCLEOTIDE SEQUENCE [LARGE SCALE GENOMIC DNA]</scope>
    <source>
        <strain evidence="2 4">DSM 20410</strain>
    </source>
</reference>
<dbReference type="PATRIC" id="fig|1629.5.peg.55"/>
<dbReference type="Proteomes" id="UP000051992">
    <property type="component" value="Unassembled WGS sequence"/>
</dbReference>
<reference evidence="3 5" key="2">
    <citation type="submission" date="2018-06" db="EMBL/GenBank/DDBJ databases">
        <authorList>
            <consortium name="Pathogen Informatics"/>
            <person name="Doyle S."/>
        </authorList>
    </citation>
    <scope>NUCLEOTIDE SEQUENCE [LARGE SCALE GENOMIC DNA]</scope>
    <source>
        <strain evidence="3 5">NCTC13645</strain>
    </source>
</reference>
<evidence type="ECO:0000313" key="2">
    <source>
        <dbReference type="EMBL" id="KRN46792.1"/>
    </source>
</evidence>
<evidence type="ECO:0000313" key="4">
    <source>
        <dbReference type="Proteomes" id="UP000051992"/>
    </source>
</evidence>
<name>A0A0R2H2F8_WEIVI</name>
<dbReference type="RefSeq" id="WP_057743406.1">
    <property type="nucleotide sequence ID" value="NZ_BJLU01000001.1"/>
</dbReference>
<dbReference type="EMBL" id="JQBM01000001">
    <property type="protein sequence ID" value="KRN46792.1"/>
    <property type="molecule type" value="Genomic_DNA"/>
</dbReference>
<protein>
    <submittedName>
        <fullName evidence="3">Uncharacterized protein conserved in bacteria</fullName>
    </submittedName>
</protein>
<dbReference type="Proteomes" id="UP000254621">
    <property type="component" value="Unassembled WGS sequence"/>
</dbReference>
<accession>A0A0R2H2F8</accession>
<keyword evidence="1" id="KW-0963">Cytoplasm</keyword>
<gene>
    <name evidence="2" type="ORF">IV50_GL000054</name>
    <name evidence="3" type="ORF">NCTC13645_02722</name>
</gene>
<dbReference type="InterPro" id="IPR016979">
    <property type="entry name" value="DUF2129"/>
</dbReference>